<accession>B6K425</accession>
<dbReference type="PROSITE" id="PS51719">
    <property type="entry name" value="G_SEPTIN"/>
    <property type="match status" value="1"/>
</dbReference>
<dbReference type="InterPro" id="IPR027417">
    <property type="entry name" value="P-loop_NTPase"/>
</dbReference>
<comment type="similarity">
    <text evidence="3">Belongs to the TRAFAC class TrmE-Era-EngA-EngB-Septin-like GTPase superfamily. Septin GTPase family.</text>
</comment>
<dbReference type="GO" id="GO:0032176">
    <property type="term" value="C:split septin rings"/>
    <property type="evidence" value="ECO:0007669"/>
    <property type="project" value="EnsemblFungi"/>
</dbReference>
<dbReference type="GO" id="GO:0120104">
    <property type="term" value="C:mitotic actomyosin contractile ring, proximal layer"/>
    <property type="evidence" value="ECO:0007669"/>
    <property type="project" value="EnsemblFungi"/>
</dbReference>
<reference evidence="6 8" key="1">
    <citation type="journal article" date="2011" name="Science">
        <title>Comparative functional genomics of the fission yeasts.</title>
        <authorList>
            <person name="Rhind N."/>
            <person name="Chen Z."/>
            <person name="Yassour M."/>
            <person name="Thompson D.A."/>
            <person name="Haas B.J."/>
            <person name="Habib N."/>
            <person name="Wapinski I."/>
            <person name="Roy S."/>
            <person name="Lin M.F."/>
            <person name="Heiman D.I."/>
            <person name="Young S.K."/>
            <person name="Furuya K."/>
            <person name="Guo Y."/>
            <person name="Pidoux A."/>
            <person name="Chen H.M."/>
            <person name="Robbertse B."/>
            <person name="Goldberg J.M."/>
            <person name="Aoki K."/>
            <person name="Bayne E.H."/>
            <person name="Berlin A.M."/>
            <person name="Desjardins C.A."/>
            <person name="Dobbs E."/>
            <person name="Dukaj L."/>
            <person name="Fan L."/>
            <person name="FitzGerald M.G."/>
            <person name="French C."/>
            <person name="Gujja S."/>
            <person name="Hansen K."/>
            <person name="Keifenheim D."/>
            <person name="Levin J.Z."/>
            <person name="Mosher R.A."/>
            <person name="Mueller C.A."/>
            <person name="Pfiffner J."/>
            <person name="Priest M."/>
            <person name="Russ C."/>
            <person name="Smialowska A."/>
            <person name="Swoboda P."/>
            <person name="Sykes S.M."/>
            <person name="Vaughn M."/>
            <person name="Vengrova S."/>
            <person name="Yoder R."/>
            <person name="Zeng Q."/>
            <person name="Allshire R."/>
            <person name="Baulcombe D."/>
            <person name="Birren B.W."/>
            <person name="Brown W."/>
            <person name="Ekwall K."/>
            <person name="Kellis M."/>
            <person name="Leatherwood J."/>
            <person name="Levin H."/>
            <person name="Margalit H."/>
            <person name="Martienssen R."/>
            <person name="Nieduszynski C.A."/>
            <person name="Spatafora J.W."/>
            <person name="Friedman N."/>
            <person name="Dalgaard J.Z."/>
            <person name="Baumann P."/>
            <person name="Niki H."/>
            <person name="Regev A."/>
            <person name="Nusbaum C."/>
        </authorList>
    </citation>
    <scope>NUCLEOTIDE SEQUENCE [LARGE SCALE GENOMIC DNA]</scope>
    <source>
        <strain evidence="8">yFS275 / FY16936</strain>
    </source>
</reference>
<dbReference type="Proteomes" id="UP000001744">
    <property type="component" value="Unassembled WGS sequence"/>
</dbReference>
<dbReference type="GO" id="GO:0032151">
    <property type="term" value="C:mitotic septin complex"/>
    <property type="evidence" value="ECO:0007669"/>
    <property type="project" value="EnsemblFungi"/>
</dbReference>
<keyword evidence="4" id="KW-0175">Coiled coil</keyword>
<gene>
    <name evidence="7" type="primary">spn4</name>
    <name evidence="6" type="ORF">SJAG_03374</name>
</gene>
<dbReference type="OrthoDB" id="416553at2759"/>
<evidence type="ECO:0000256" key="3">
    <source>
        <dbReference type="RuleBase" id="RU004560"/>
    </source>
</evidence>
<dbReference type="AlphaFoldDB" id="B6K425"/>
<feature type="domain" description="Septin-type G" evidence="5">
    <location>
        <begin position="25"/>
        <end position="303"/>
    </location>
</feature>
<dbReference type="Gene3D" id="3.40.50.300">
    <property type="entry name" value="P-loop containing nucleotide triphosphate hydrolases"/>
    <property type="match status" value="1"/>
</dbReference>
<dbReference type="InterPro" id="IPR016491">
    <property type="entry name" value="Septin"/>
</dbReference>
<evidence type="ECO:0000256" key="4">
    <source>
        <dbReference type="SAM" id="Coils"/>
    </source>
</evidence>
<keyword evidence="8" id="KW-1185">Reference proteome</keyword>
<keyword evidence="2 3" id="KW-0342">GTP-binding</keyword>
<dbReference type="GO" id="GO:0003924">
    <property type="term" value="F:GTPase activity"/>
    <property type="evidence" value="ECO:0000318"/>
    <property type="project" value="GO_Central"/>
</dbReference>
<proteinExistence type="inferred from homology"/>
<dbReference type="JaponicusDB" id="SJAG_03374">
    <property type="gene designation" value="spn4"/>
</dbReference>
<dbReference type="CDD" id="cd01850">
    <property type="entry name" value="CDC_Septin"/>
    <property type="match status" value="1"/>
</dbReference>
<dbReference type="Pfam" id="PF00735">
    <property type="entry name" value="Septin"/>
    <property type="match status" value="1"/>
</dbReference>
<dbReference type="HOGENOM" id="CLU_017718_8_0_1"/>
<dbReference type="GO" id="GO:0000281">
    <property type="term" value="P:mitotic cytokinesis"/>
    <property type="evidence" value="ECO:0007669"/>
    <property type="project" value="EnsemblFungi"/>
</dbReference>
<evidence type="ECO:0000313" key="6">
    <source>
        <dbReference type="EMBL" id="EEB08232.1"/>
    </source>
</evidence>
<dbReference type="SUPFAM" id="SSF52540">
    <property type="entry name" value="P-loop containing nucleoside triphosphate hydrolases"/>
    <property type="match status" value="1"/>
</dbReference>
<dbReference type="InterPro" id="IPR030379">
    <property type="entry name" value="G_SEPTIN_dom"/>
</dbReference>
<evidence type="ECO:0000259" key="5">
    <source>
        <dbReference type="PROSITE" id="PS51719"/>
    </source>
</evidence>
<dbReference type="GO" id="GO:0015630">
    <property type="term" value="C:microtubule cytoskeleton"/>
    <property type="evidence" value="ECO:0000318"/>
    <property type="project" value="GO_Central"/>
</dbReference>
<dbReference type="GO" id="GO:0008104">
    <property type="term" value="P:intracellular protein localization"/>
    <property type="evidence" value="ECO:0000318"/>
    <property type="project" value="GO_Central"/>
</dbReference>
<name>B6K425_SCHJY</name>
<dbReference type="OMA" id="RNRTIMA"/>
<dbReference type="EMBL" id="KE651167">
    <property type="protein sequence ID" value="EEB08232.1"/>
    <property type="molecule type" value="Genomic_DNA"/>
</dbReference>
<organism evidence="6 8">
    <name type="scientific">Schizosaccharomyces japonicus (strain yFS275 / FY16936)</name>
    <name type="common">Fission yeast</name>
    <dbReference type="NCBI Taxonomy" id="402676"/>
    <lineage>
        <taxon>Eukaryota</taxon>
        <taxon>Fungi</taxon>
        <taxon>Dikarya</taxon>
        <taxon>Ascomycota</taxon>
        <taxon>Taphrinomycotina</taxon>
        <taxon>Schizosaccharomycetes</taxon>
        <taxon>Schizosaccharomycetales</taxon>
        <taxon>Schizosaccharomycetaceae</taxon>
        <taxon>Schizosaccharomyces</taxon>
    </lineage>
</organism>
<dbReference type="GO" id="GO:0031105">
    <property type="term" value="C:septin complex"/>
    <property type="evidence" value="ECO:0000318"/>
    <property type="project" value="GO_Central"/>
</dbReference>
<dbReference type="GO" id="GO:0061640">
    <property type="term" value="P:cytoskeleton-dependent cytokinesis"/>
    <property type="evidence" value="ECO:0000318"/>
    <property type="project" value="GO_Central"/>
</dbReference>
<evidence type="ECO:0000313" key="7">
    <source>
        <dbReference type="JaponicusDB" id="SJAG_03374"/>
    </source>
</evidence>
<evidence type="ECO:0000313" key="8">
    <source>
        <dbReference type="Proteomes" id="UP000001744"/>
    </source>
</evidence>
<dbReference type="GO" id="GO:0032153">
    <property type="term" value="C:cell division site"/>
    <property type="evidence" value="ECO:0000318"/>
    <property type="project" value="GO_Central"/>
</dbReference>
<dbReference type="GO" id="GO:0036391">
    <property type="term" value="C:medial cortex septin ring"/>
    <property type="evidence" value="ECO:0007669"/>
    <property type="project" value="EnsemblFungi"/>
</dbReference>
<dbReference type="GeneID" id="7050102"/>
<keyword evidence="1 3" id="KW-0547">Nucleotide-binding</keyword>
<dbReference type="GO" id="GO:0060090">
    <property type="term" value="F:molecular adaptor activity"/>
    <property type="evidence" value="ECO:0000318"/>
    <property type="project" value="GO_Central"/>
</dbReference>
<dbReference type="RefSeq" id="XP_002174525.1">
    <property type="nucleotide sequence ID" value="XM_002174489.1"/>
</dbReference>
<evidence type="ECO:0000256" key="1">
    <source>
        <dbReference type="ARBA" id="ARBA00022741"/>
    </source>
</evidence>
<dbReference type="STRING" id="402676.B6K425"/>
<dbReference type="PANTHER" id="PTHR18884">
    <property type="entry name" value="SEPTIN"/>
    <property type="match status" value="1"/>
</dbReference>
<dbReference type="GO" id="GO:0005525">
    <property type="term" value="F:GTP binding"/>
    <property type="evidence" value="ECO:0007669"/>
    <property type="project" value="UniProtKB-KW"/>
</dbReference>
<feature type="coiled-coil region" evidence="4">
    <location>
        <begin position="299"/>
        <end position="326"/>
    </location>
</feature>
<dbReference type="eggNOG" id="KOG2655">
    <property type="taxonomic scope" value="Eukaryota"/>
</dbReference>
<sequence length="364" mass="42566">MDTEDFTQVGIADLPNQRHRIVSRNGTSFTILLCGESGLGKTTFCNTLFSTTLKLPRDASKRFEKQLHKNVEIEVSRAELEEKNFHMRLTVIDTPGYGDYINNSGCWESVLEFIEDQYESYMRRDQQPDRRNIVDARIHACLYFLRPYCKGIKPLDLEAIKQLSKRVNLIPVIAKADVYSRSDLALYKSRIKQVLDANDITIFKPILDDDDPVISRQAQAIISAMPFAVVGSQGNIEMPDGRIVRGRKYPWGVVDLENEDIAISNQLRNYYFVTACLTLFKQLRITFTKLIVENKWRLVKEEEQLRRKFTEQVRAEEARFRQWEQRLIAERDRLNKDLEAQHFFIKQLEHEIERIQTASSLRKR</sequence>
<dbReference type="PIRSF" id="PIRSF006698">
    <property type="entry name" value="Septin"/>
    <property type="match status" value="1"/>
</dbReference>
<dbReference type="GO" id="GO:0005940">
    <property type="term" value="C:septin ring"/>
    <property type="evidence" value="ECO:0000318"/>
    <property type="project" value="GO_Central"/>
</dbReference>
<dbReference type="VEuPathDB" id="FungiDB:SJAG_03374"/>
<evidence type="ECO:0000256" key="2">
    <source>
        <dbReference type="ARBA" id="ARBA00023134"/>
    </source>
</evidence>
<protein>
    <submittedName>
        <fullName evidence="6">Septin Spn4</fullName>
    </submittedName>
</protein>